<reference evidence="2 3" key="1">
    <citation type="journal article" date="2008" name="Proc. Natl. Acad. Sci. U.S.A.">
        <title>The genome of Cyanothece 51142, a unicellular diazotrophic cyanobacterium important in the marine nitrogen cycle.</title>
        <authorList>
            <person name="Welsh E.A."/>
            <person name="Liberton M."/>
            <person name="Stoeckel J."/>
            <person name="Loh T."/>
            <person name="Elvitigala T."/>
            <person name="Wang C."/>
            <person name="Wollam A."/>
            <person name="Fulton R.S."/>
            <person name="Clifton S.W."/>
            <person name="Jacobs J.M."/>
            <person name="Aurora R."/>
            <person name="Ghosh B.K."/>
            <person name="Sherman L.A."/>
            <person name="Smith R.D."/>
            <person name="Wilson R.K."/>
            <person name="Pakrasi H.B."/>
        </authorList>
    </citation>
    <scope>NUCLEOTIDE SEQUENCE [LARGE SCALE GENOMIC DNA]</scope>
    <source>
        <strain evidence="3">ATCC 51142 / BH68</strain>
    </source>
</reference>
<protein>
    <submittedName>
        <fullName evidence="2">RfrA family pentapeptide repeat</fullName>
    </submittedName>
</protein>
<dbReference type="PANTHER" id="PTHR14136">
    <property type="entry name" value="BTB_POZ DOMAIN-CONTAINING PROTEIN KCTD9"/>
    <property type="match status" value="1"/>
</dbReference>
<keyword evidence="1" id="KW-0175">Coiled coil</keyword>
<dbReference type="STRING" id="43989.cce_2064"/>
<organism evidence="2 3">
    <name type="scientific">Crocosphaera subtropica (strain ATCC 51142 / BH68)</name>
    <name type="common">Cyanothece sp. (strain ATCC 51142)</name>
    <dbReference type="NCBI Taxonomy" id="43989"/>
    <lineage>
        <taxon>Bacteria</taxon>
        <taxon>Bacillati</taxon>
        <taxon>Cyanobacteriota</taxon>
        <taxon>Cyanophyceae</taxon>
        <taxon>Oscillatoriophycideae</taxon>
        <taxon>Chroococcales</taxon>
        <taxon>Aphanothecaceae</taxon>
        <taxon>Crocosphaera</taxon>
        <taxon>Crocosphaera subtropica</taxon>
    </lineage>
</organism>
<name>B1X1I5_CROS5</name>
<dbReference type="RefSeq" id="WP_009545863.1">
    <property type="nucleotide sequence ID" value="NC_010546.1"/>
</dbReference>
<sequence length="325" mass="35260">MMFPVNTNSEDTDTSLYLESTIAEIILQESLLIDEAVQFEIKRKKVQEIIEQLQQLAQNIELTIENVEGDELTIKIEGSENTLQTLQDLLTSDKLTQISGVTVKQFKLVKTHPFQLEDLAEQIDENDPQFLLIERIMSQGGNDQDFREANLSGAILCNANLILADLREANLMGTDLSGANLMGADLSGADLLGANLTGANLMGANLTEANLTGADLGDAILQEADLCWADLSEVNLIGADLSQANLKGAILTDSLLSHTNLNEANLSEAILNRSILSKTNLSGSILSQTDLTNAYFSGGNVSETSLENINVTEGEFRDNQEINES</sequence>
<dbReference type="OrthoDB" id="421369at2"/>
<dbReference type="Gene3D" id="2.160.20.80">
    <property type="entry name" value="E3 ubiquitin-protein ligase SopA"/>
    <property type="match status" value="2"/>
</dbReference>
<gene>
    <name evidence="2" type="ordered locus">cce_2064</name>
</gene>
<dbReference type="Proteomes" id="UP000001203">
    <property type="component" value="Chromosome circular"/>
</dbReference>
<dbReference type="InterPro" id="IPR001646">
    <property type="entry name" value="5peptide_repeat"/>
</dbReference>
<dbReference type="PANTHER" id="PTHR14136:SF17">
    <property type="entry name" value="BTB_POZ DOMAIN-CONTAINING PROTEIN KCTD9"/>
    <property type="match status" value="1"/>
</dbReference>
<dbReference type="AlphaFoldDB" id="B1X1I5"/>
<evidence type="ECO:0000313" key="2">
    <source>
        <dbReference type="EMBL" id="ACB51414.1"/>
    </source>
</evidence>
<dbReference type="Pfam" id="PF00805">
    <property type="entry name" value="Pentapeptide"/>
    <property type="match status" value="2"/>
</dbReference>
<dbReference type="EMBL" id="CP000806">
    <property type="protein sequence ID" value="ACB51414.1"/>
    <property type="molecule type" value="Genomic_DNA"/>
</dbReference>
<dbReference type="KEGG" id="cyt:cce_2064"/>
<proteinExistence type="predicted"/>
<feature type="coiled-coil region" evidence="1">
    <location>
        <begin position="36"/>
        <end position="70"/>
    </location>
</feature>
<evidence type="ECO:0000313" key="3">
    <source>
        <dbReference type="Proteomes" id="UP000001203"/>
    </source>
</evidence>
<evidence type="ECO:0000256" key="1">
    <source>
        <dbReference type="SAM" id="Coils"/>
    </source>
</evidence>
<dbReference type="eggNOG" id="COG1357">
    <property type="taxonomic scope" value="Bacteria"/>
</dbReference>
<dbReference type="HOGENOM" id="CLU_854483_0_0_3"/>
<accession>B1X1I5</accession>
<keyword evidence="3" id="KW-1185">Reference proteome</keyword>
<dbReference type="SUPFAM" id="SSF141571">
    <property type="entry name" value="Pentapeptide repeat-like"/>
    <property type="match status" value="2"/>
</dbReference>
<dbReference type="InterPro" id="IPR051082">
    <property type="entry name" value="Pentapeptide-BTB/POZ_domain"/>
</dbReference>